<reference evidence="1" key="2">
    <citation type="journal article" date="2021" name="PeerJ">
        <title>Extensive microbial diversity within the chicken gut microbiome revealed by metagenomics and culture.</title>
        <authorList>
            <person name="Gilroy R."/>
            <person name="Ravi A."/>
            <person name="Getino M."/>
            <person name="Pursley I."/>
            <person name="Horton D.L."/>
            <person name="Alikhan N.F."/>
            <person name="Baker D."/>
            <person name="Gharbi K."/>
            <person name="Hall N."/>
            <person name="Watson M."/>
            <person name="Adriaenssens E.M."/>
            <person name="Foster-Nyarko E."/>
            <person name="Jarju S."/>
            <person name="Secka A."/>
            <person name="Antonio M."/>
            <person name="Oren A."/>
            <person name="Chaudhuri R.R."/>
            <person name="La Ragione R."/>
            <person name="Hildebrand F."/>
            <person name="Pallen M.J."/>
        </authorList>
    </citation>
    <scope>NUCLEOTIDE SEQUENCE</scope>
    <source>
        <strain evidence="1">ChiBcolR7-354</strain>
    </source>
</reference>
<dbReference type="AlphaFoldDB" id="A0A9D0ZCH5"/>
<dbReference type="Gene3D" id="3.60.15.10">
    <property type="entry name" value="Ribonuclease Z/Hydroxyacylglutathione hydrolase-like"/>
    <property type="match status" value="1"/>
</dbReference>
<dbReference type="EMBL" id="DVGA01000017">
    <property type="protein sequence ID" value="HIQ77845.1"/>
    <property type="molecule type" value="Genomic_DNA"/>
</dbReference>
<dbReference type="InterPro" id="IPR036866">
    <property type="entry name" value="RibonucZ/Hydroxyglut_hydro"/>
</dbReference>
<evidence type="ECO:0000313" key="1">
    <source>
        <dbReference type="EMBL" id="HIQ77845.1"/>
    </source>
</evidence>
<protein>
    <submittedName>
        <fullName evidence="1">MBL fold metallo-hydrolase</fullName>
    </submittedName>
</protein>
<name>A0A9D0ZCH5_9FIRM</name>
<feature type="non-terminal residue" evidence="1">
    <location>
        <position position="1"/>
    </location>
</feature>
<dbReference type="Proteomes" id="UP000824262">
    <property type="component" value="Unassembled WGS sequence"/>
</dbReference>
<reference evidence="1" key="1">
    <citation type="submission" date="2020-10" db="EMBL/GenBank/DDBJ databases">
        <authorList>
            <person name="Gilroy R."/>
        </authorList>
    </citation>
    <scope>NUCLEOTIDE SEQUENCE</scope>
    <source>
        <strain evidence="1">ChiBcolR7-354</strain>
    </source>
</reference>
<evidence type="ECO:0000313" key="2">
    <source>
        <dbReference type="Proteomes" id="UP000824262"/>
    </source>
</evidence>
<organism evidence="1 2">
    <name type="scientific">Candidatus Scatomorpha intestinavium</name>
    <dbReference type="NCBI Taxonomy" id="2840922"/>
    <lineage>
        <taxon>Bacteria</taxon>
        <taxon>Bacillati</taxon>
        <taxon>Bacillota</taxon>
        <taxon>Clostridia</taxon>
        <taxon>Eubacteriales</taxon>
        <taxon>Candidatus Scatomorpha</taxon>
    </lineage>
</organism>
<gene>
    <name evidence="1" type="ORF">IAB77_01135</name>
</gene>
<comment type="caution">
    <text evidence="1">The sequence shown here is derived from an EMBL/GenBank/DDBJ whole genome shotgun (WGS) entry which is preliminary data.</text>
</comment>
<dbReference type="SUPFAM" id="SSF56281">
    <property type="entry name" value="Metallo-hydrolase/oxidoreductase"/>
    <property type="match status" value="1"/>
</dbReference>
<sequence length="81" mass="8753">DLVYEGELYAFYPSTDPEAYLASVEKISALPVGRVLPAHFSLGVAPGLITEIRDALRGLAASGELRHGTGLHDFGRWSIKL</sequence>
<proteinExistence type="predicted"/>
<accession>A0A9D0ZCH5</accession>